<dbReference type="Pfam" id="PF04545">
    <property type="entry name" value="Sigma70_r4"/>
    <property type="match status" value="1"/>
</dbReference>
<keyword evidence="8" id="KW-1185">Reference proteome</keyword>
<dbReference type="EMBL" id="FRAJ01000005">
    <property type="protein sequence ID" value="SHJ88705.1"/>
    <property type="molecule type" value="Genomic_DNA"/>
</dbReference>
<dbReference type="InterPro" id="IPR013325">
    <property type="entry name" value="RNA_pol_sigma_r2"/>
</dbReference>
<feature type="domain" description="RNA polymerase sigma-70 region 2" evidence="5">
    <location>
        <begin position="34"/>
        <end position="90"/>
    </location>
</feature>
<evidence type="ECO:0000259" key="5">
    <source>
        <dbReference type="Pfam" id="PF04542"/>
    </source>
</evidence>
<protein>
    <submittedName>
        <fullName evidence="7">RNA polymerase sigma factor, sigma-70 family</fullName>
    </submittedName>
</protein>
<evidence type="ECO:0000256" key="2">
    <source>
        <dbReference type="ARBA" id="ARBA00023082"/>
    </source>
</evidence>
<dbReference type="AlphaFoldDB" id="A0A1M6MZ27"/>
<dbReference type="InterPro" id="IPR036388">
    <property type="entry name" value="WH-like_DNA-bd_sf"/>
</dbReference>
<accession>A0A1M6MZ27</accession>
<dbReference type="GO" id="GO:0016987">
    <property type="term" value="F:sigma factor activity"/>
    <property type="evidence" value="ECO:0007669"/>
    <property type="project" value="UniProtKB-KW"/>
</dbReference>
<dbReference type="InterPro" id="IPR007630">
    <property type="entry name" value="RNA_pol_sigma70_r4"/>
</dbReference>
<keyword evidence="2" id="KW-0731">Sigma factor</keyword>
<dbReference type="STRING" id="1121266.SAMN02745883_00715"/>
<evidence type="ECO:0000256" key="4">
    <source>
        <dbReference type="ARBA" id="ARBA00023163"/>
    </source>
</evidence>
<evidence type="ECO:0000256" key="1">
    <source>
        <dbReference type="ARBA" id="ARBA00023015"/>
    </source>
</evidence>
<dbReference type="GO" id="GO:0006352">
    <property type="term" value="P:DNA-templated transcription initiation"/>
    <property type="evidence" value="ECO:0007669"/>
    <property type="project" value="InterPro"/>
</dbReference>
<evidence type="ECO:0000256" key="3">
    <source>
        <dbReference type="ARBA" id="ARBA00023125"/>
    </source>
</evidence>
<reference evidence="7 8" key="1">
    <citation type="submission" date="2016-11" db="EMBL/GenBank/DDBJ databases">
        <authorList>
            <person name="Jaros S."/>
            <person name="Januszkiewicz K."/>
            <person name="Wedrychowicz H."/>
        </authorList>
    </citation>
    <scope>NUCLEOTIDE SEQUENCE [LARGE SCALE GENOMIC DNA]</scope>
    <source>
        <strain evidence="7 8">DSM 14501</strain>
    </source>
</reference>
<proteinExistence type="predicted"/>
<dbReference type="InterPro" id="IPR007627">
    <property type="entry name" value="RNA_pol_sigma70_r2"/>
</dbReference>
<dbReference type="PANTHER" id="PTHR30385">
    <property type="entry name" value="SIGMA FACTOR F FLAGELLAR"/>
    <property type="match status" value="1"/>
</dbReference>
<evidence type="ECO:0000313" key="7">
    <source>
        <dbReference type="EMBL" id="SHJ88705.1"/>
    </source>
</evidence>
<dbReference type="InterPro" id="IPR014284">
    <property type="entry name" value="RNA_pol_sigma-70_dom"/>
</dbReference>
<dbReference type="CDD" id="cd06171">
    <property type="entry name" value="Sigma70_r4"/>
    <property type="match status" value="1"/>
</dbReference>
<dbReference type="Gene3D" id="1.10.10.10">
    <property type="entry name" value="Winged helix-like DNA-binding domain superfamily/Winged helix DNA-binding domain"/>
    <property type="match status" value="1"/>
</dbReference>
<sequence>MKRIKVNENLYKEMTFEEIAEKYEPLIGKLITPFIKQYEYQYEYDELFQIGLIGLWNAYKSYKPERDIGFGYYAKFVVRNEILKFVKRSQKKLVVLSYNSLIYSNRENREIEFLDLFDSSFDLDKKIINILKIERIKNKIKNMPERKQKIIKLYFSGYTQRQIANEVGIAQSKVSRHIKKILKELKGA</sequence>
<evidence type="ECO:0000313" key="8">
    <source>
        <dbReference type="Proteomes" id="UP000184082"/>
    </source>
</evidence>
<dbReference type="SUPFAM" id="SSF88946">
    <property type="entry name" value="Sigma2 domain of RNA polymerase sigma factors"/>
    <property type="match status" value="1"/>
</dbReference>
<dbReference type="Proteomes" id="UP000184082">
    <property type="component" value="Unassembled WGS sequence"/>
</dbReference>
<dbReference type="GO" id="GO:0003677">
    <property type="term" value="F:DNA binding"/>
    <property type="evidence" value="ECO:0007669"/>
    <property type="project" value="UniProtKB-KW"/>
</dbReference>
<evidence type="ECO:0000259" key="6">
    <source>
        <dbReference type="Pfam" id="PF04545"/>
    </source>
</evidence>
<keyword evidence="1" id="KW-0805">Transcription regulation</keyword>
<keyword evidence="3" id="KW-0238">DNA-binding</keyword>
<keyword evidence="4" id="KW-0804">Transcription</keyword>
<dbReference type="RefSeq" id="WP_072966009.1">
    <property type="nucleotide sequence ID" value="NZ_FRAJ01000005.1"/>
</dbReference>
<dbReference type="NCBIfam" id="TIGR02937">
    <property type="entry name" value="sigma70-ECF"/>
    <property type="match status" value="1"/>
</dbReference>
<gene>
    <name evidence="7" type="ORF">SAMN02745883_00715</name>
</gene>
<dbReference type="Pfam" id="PF04542">
    <property type="entry name" value="Sigma70_r2"/>
    <property type="match status" value="1"/>
</dbReference>
<dbReference type="InterPro" id="IPR013324">
    <property type="entry name" value="RNA_pol_sigma_r3/r4-like"/>
</dbReference>
<name>A0A1M6MZ27_9FIRM</name>
<feature type="domain" description="RNA polymerase sigma-70 region 4" evidence="6">
    <location>
        <begin position="141"/>
        <end position="186"/>
    </location>
</feature>
<dbReference type="Gene3D" id="1.10.1740.10">
    <property type="match status" value="1"/>
</dbReference>
<dbReference type="SUPFAM" id="SSF88659">
    <property type="entry name" value="Sigma3 and sigma4 domains of RNA polymerase sigma factors"/>
    <property type="match status" value="1"/>
</dbReference>
<organism evidence="7 8">
    <name type="scientific">Caminicella sporogenes DSM 14501</name>
    <dbReference type="NCBI Taxonomy" id="1121266"/>
    <lineage>
        <taxon>Bacteria</taxon>
        <taxon>Bacillati</taxon>
        <taxon>Bacillota</taxon>
        <taxon>Clostridia</taxon>
        <taxon>Peptostreptococcales</taxon>
        <taxon>Caminicellaceae</taxon>
        <taxon>Caminicella</taxon>
    </lineage>
</organism>